<protein>
    <submittedName>
        <fullName evidence="2">Na+-transporting methylmalonyl-CoA/oxaloacetate decarboxylase, beta subunit</fullName>
    </submittedName>
</protein>
<accession>D2NR73</accession>
<dbReference type="EMBL" id="AP011540">
    <property type="protein sequence ID" value="BAI64149.1"/>
    <property type="molecule type" value="Genomic_DNA"/>
</dbReference>
<organism evidence="2 3">
    <name type="scientific">Rothia mucilaginosa (strain DY-18)</name>
    <name type="common">Stomatococcus mucilaginosus</name>
    <dbReference type="NCBI Taxonomy" id="680646"/>
    <lineage>
        <taxon>Bacteria</taxon>
        <taxon>Bacillati</taxon>
        <taxon>Actinomycetota</taxon>
        <taxon>Actinomycetes</taxon>
        <taxon>Micrococcales</taxon>
        <taxon>Micrococcaceae</taxon>
        <taxon>Rothia</taxon>
    </lineage>
</organism>
<dbReference type="KEGG" id="rmu:RMDY18_03170"/>
<evidence type="ECO:0000313" key="2">
    <source>
        <dbReference type="EMBL" id="BAI64149.1"/>
    </source>
</evidence>
<keyword evidence="3" id="KW-1185">Reference proteome</keyword>
<name>D2NR73_ROTMD</name>
<evidence type="ECO:0000313" key="3">
    <source>
        <dbReference type="Proteomes" id="UP000001883"/>
    </source>
</evidence>
<reference evidence="3" key="1">
    <citation type="submission" date="2009-07" db="EMBL/GenBank/DDBJ databases">
        <title>Complete genome sequence of Rothia mucilaginosa DJ.</title>
        <authorList>
            <person name="Yamane K."/>
            <person name="Nambu T."/>
            <person name="Mashimo C."/>
            <person name="Sugimori C."/>
            <person name="Yamanaka T."/>
            <person name="Leung K."/>
            <person name="Fukushima H."/>
        </authorList>
    </citation>
    <scope>NUCLEOTIDE SEQUENCE [LARGE SCALE GENOMIC DNA]</scope>
    <source>
        <strain evidence="3">DY-18</strain>
    </source>
</reference>
<feature type="region of interest" description="Disordered" evidence="1">
    <location>
        <begin position="32"/>
        <end position="54"/>
    </location>
</feature>
<proteinExistence type="predicted"/>
<dbReference type="Proteomes" id="UP000001883">
    <property type="component" value="Chromosome"/>
</dbReference>
<evidence type="ECO:0000256" key="1">
    <source>
        <dbReference type="SAM" id="MobiDB-lite"/>
    </source>
</evidence>
<dbReference type="STRING" id="680646.RMDY18_03170"/>
<dbReference type="AlphaFoldDB" id="D2NR73"/>
<sequence>MLQTLAATTCRSGGGRLLLVASREGHQDCLRRAEQTHRRKTRGTQTGRNLNRNTGLLTDTLRTRRRQIAVADQGMTAGQADLTAVRMTGKNSLRTVLHEAMQSTHVGGVRHADTDARLLPLIEGAGGEAGVLIVAQVRVIHTGELQTQTLKVQRIVAVDQARPAARLERLVHPLNGQCYTRALLNHLRGARLPQVACRVLEDGREIAIRAGHKHAGEIHERVERLQQRTHTVHVGEIIARVHHQIRLQGSQRVHEINLLLLARNHVHIRNMQNPEVGAPGGQHRQGLGAELKIIQLNKVPIRRRGGPQGCSGGYRPRYLLQERGGAACAGDRHGDAGVDSVFTHYQSPFRLQLVSCDSSCTTESYRWGW</sequence>
<reference evidence="2 3" key="2">
    <citation type="journal article" date="2010" name="J Osaka Dent Univ">
        <title>Isolation and identification of Rothia mucilaginosa from persistent apical periodontitis lesions.</title>
        <authorList>
            <person name="Yamane K."/>
            <person name="Yoshida M."/>
            <person name="Fujihira T."/>
            <person name="Baba T."/>
            <person name="Tsuji N."/>
            <person name="Hayashi H."/>
            <person name="Sugimori C."/>
            <person name="Yamanaka T."/>
            <person name="Mashimo C."/>
            <person name="Nambu T."/>
            <person name="Kawai H."/>
            <person name="Fukushima H."/>
        </authorList>
    </citation>
    <scope>NUCLEOTIDE SEQUENCE [LARGE SCALE GENOMIC DNA]</scope>
    <source>
        <strain evidence="2 3">DY-18</strain>
    </source>
</reference>
<reference evidence="2 3" key="3">
    <citation type="journal article" date="2010" name="Sequencing">
        <title>Complete Genome Sequence of Rothia mucilaginosa DY-18: A Clinical Isolate with Dense Meshwork-Like Structures from a Persistent Apical Periodontitis Lesion.</title>
        <authorList>
            <person name="Yamane K."/>
            <person name="Nambu T."/>
            <person name="Yamanaka T."/>
            <person name="Mashimo C."/>
            <person name="Sugimori C."/>
            <person name="Leung K.-P."/>
            <person name="Fukushima H."/>
        </authorList>
    </citation>
    <scope>NUCLEOTIDE SEQUENCE [LARGE SCALE GENOMIC DNA]</scope>
    <source>
        <strain evidence="2 3">DY-18</strain>
    </source>
</reference>
<gene>
    <name evidence="2" type="ordered locus">RMDY18_03170</name>
</gene>
<dbReference type="HOGENOM" id="CLU_749829_0_0_11"/>